<organism evidence="1">
    <name type="scientific">marine sediment metagenome</name>
    <dbReference type="NCBI Taxonomy" id="412755"/>
    <lineage>
        <taxon>unclassified sequences</taxon>
        <taxon>metagenomes</taxon>
        <taxon>ecological metagenomes</taxon>
    </lineage>
</organism>
<accession>A0A0F9E2F4</accession>
<gene>
    <name evidence="1" type="ORF">LCGC14_2206960</name>
</gene>
<dbReference type="AlphaFoldDB" id="A0A0F9E2F4"/>
<evidence type="ECO:0000313" key="1">
    <source>
        <dbReference type="EMBL" id="KKL60271.1"/>
    </source>
</evidence>
<reference evidence="1" key="1">
    <citation type="journal article" date="2015" name="Nature">
        <title>Complex archaea that bridge the gap between prokaryotes and eukaryotes.</title>
        <authorList>
            <person name="Spang A."/>
            <person name="Saw J.H."/>
            <person name="Jorgensen S.L."/>
            <person name="Zaremba-Niedzwiedzka K."/>
            <person name="Martijn J."/>
            <person name="Lind A.E."/>
            <person name="van Eijk R."/>
            <person name="Schleper C."/>
            <person name="Guy L."/>
            <person name="Ettema T.J."/>
        </authorList>
    </citation>
    <scope>NUCLEOTIDE SEQUENCE</scope>
</reference>
<proteinExistence type="predicted"/>
<sequence length="73" mass="8440">SYAPYLVKAHDIFDDPGALSYTFLEGGRKIYHPLLQHYAWCVEHDIWEGYSTEHADMMLPPWAEKQISDKISG</sequence>
<dbReference type="EMBL" id="LAZR01029210">
    <property type="protein sequence ID" value="KKL60271.1"/>
    <property type="molecule type" value="Genomic_DNA"/>
</dbReference>
<name>A0A0F9E2F4_9ZZZZ</name>
<dbReference type="InterPro" id="IPR011604">
    <property type="entry name" value="PDDEXK-like_dom_sf"/>
</dbReference>
<comment type="caution">
    <text evidence="1">The sequence shown here is derived from an EMBL/GenBank/DDBJ whole genome shotgun (WGS) entry which is preliminary data.</text>
</comment>
<dbReference type="Gene3D" id="3.90.320.10">
    <property type="match status" value="1"/>
</dbReference>
<feature type="non-terminal residue" evidence="1">
    <location>
        <position position="1"/>
    </location>
</feature>
<protein>
    <submittedName>
        <fullName evidence="1">Uncharacterized protein</fullName>
    </submittedName>
</protein>